<proteinExistence type="predicted"/>
<accession>A0A0R2YEN3</accession>
<comment type="caution">
    <text evidence="1">The sequence shown here is derived from an EMBL/GenBank/DDBJ whole genome shotgun (WGS) entry which is preliminary data.</text>
</comment>
<dbReference type="PATRIC" id="fig|75588.4.peg.5606"/>
<dbReference type="AlphaFoldDB" id="A0A0R2YEN3"/>
<sequence length="375" mass="39808">MGYTSAVLGLSLLLGADAWGAEPCQLNLSESLLDFGLMNRAIIRLPAPERLLGERRLSLTVNCAQPTDLSLFYRALAANAQRFQLTERGSYRLQASDAVVDGRAVELGLLAGAGQPPVAVSAALNWRPDHLMMPMLNGVPVTGRSLSLQLLAKAWARDGAVRVSDAVTWNASGIVDALASGRSRELRLQARFAPAACTPSLSNGGVVAFGKLSAMDLQRRQETPLPARLLVVSVSCDAPTAFALHLLDNRQGSATGPADSTHYGLGLDARERKIGRYQLTFDPARTTADAWTQVYRTDSASTAGPWSSAHTGRIAIDARRYLGFNASAGSNHGPDPVQNLSAGASLEAVIAPLETLDVANEVYMDGSATLEVVYL</sequence>
<reference evidence="1 2" key="1">
    <citation type="submission" date="2015-02" db="EMBL/GenBank/DDBJ databases">
        <title>Pseudomonas helleri sp. nov. and Pseudomonas weihenstephanensis sp. nov., isolated from raw cows milk.</title>
        <authorList>
            <person name="von Neubeck M."/>
            <person name="Huptas C."/>
            <person name="Wenning M."/>
            <person name="Scherer S."/>
        </authorList>
    </citation>
    <scope>NUCLEOTIDE SEQUENCE [LARGE SCALE GENOMIC DNA]</scope>
    <source>
        <strain evidence="1 2">DSM 17149</strain>
    </source>
</reference>
<name>A0A0R2YEN3_9PSED</name>
<evidence type="ECO:0000313" key="2">
    <source>
        <dbReference type="Proteomes" id="UP000051446"/>
    </source>
</evidence>
<gene>
    <name evidence="1" type="ORF">TU73_15890</name>
</gene>
<organism evidence="1 2">
    <name type="scientific">Pseudomonas libanensis</name>
    <dbReference type="NCBI Taxonomy" id="75588"/>
    <lineage>
        <taxon>Bacteria</taxon>
        <taxon>Pseudomonadati</taxon>
        <taxon>Pseudomonadota</taxon>
        <taxon>Gammaproteobacteria</taxon>
        <taxon>Pseudomonadales</taxon>
        <taxon>Pseudomonadaceae</taxon>
        <taxon>Pseudomonas</taxon>
    </lineage>
</organism>
<evidence type="ECO:0008006" key="3">
    <source>
        <dbReference type="Google" id="ProtNLM"/>
    </source>
</evidence>
<dbReference type="InterPro" id="IPR010546">
    <property type="entry name" value="DUF1120"/>
</dbReference>
<dbReference type="EMBL" id="JYLH01000009">
    <property type="protein sequence ID" value="KRP44635.1"/>
    <property type="molecule type" value="Genomic_DNA"/>
</dbReference>
<dbReference type="Proteomes" id="UP000051446">
    <property type="component" value="Unassembled WGS sequence"/>
</dbReference>
<dbReference type="Pfam" id="PF06551">
    <property type="entry name" value="DUF1120"/>
    <property type="match status" value="1"/>
</dbReference>
<dbReference type="RefSeq" id="WP_057013009.1">
    <property type="nucleotide sequence ID" value="NZ_JYLH01000009.1"/>
</dbReference>
<protein>
    <recommendedName>
        <fullName evidence="3">DUF1120 domain-containing protein</fullName>
    </recommendedName>
</protein>
<evidence type="ECO:0000313" key="1">
    <source>
        <dbReference type="EMBL" id="KRP44635.1"/>
    </source>
</evidence>